<keyword evidence="3" id="KW-1185">Reference proteome</keyword>
<feature type="region of interest" description="Disordered" evidence="1">
    <location>
        <begin position="1"/>
        <end position="37"/>
    </location>
</feature>
<feature type="region of interest" description="Disordered" evidence="1">
    <location>
        <begin position="61"/>
        <end position="95"/>
    </location>
</feature>
<proteinExistence type="predicted"/>
<accession>A0A7X0IEK4</accession>
<evidence type="ECO:0000256" key="1">
    <source>
        <dbReference type="SAM" id="MobiDB-lite"/>
    </source>
</evidence>
<gene>
    <name evidence="2" type="ORF">BJ992_003147</name>
</gene>
<dbReference type="AlphaFoldDB" id="A0A7X0IEK4"/>
<feature type="compositionally biased region" description="Basic and acidic residues" evidence="1">
    <location>
        <begin position="1"/>
        <end position="24"/>
    </location>
</feature>
<evidence type="ECO:0008006" key="4">
    <source>
        <dbReference type="Google" id="ProtNLM"/>
    </source>
</evidence>
<protein>
    <recommendedName>
        <fullName evidence="4">DDE Tnp4 domain-containing protein</fullName>
    </recommendedName>
</protein>
<sequence length="95" mass="10401">MADKDYIGAGEHIHVPYRGKDKPAGRKQANSSRVKLRAPGERANALLKTWRILANSAAALTAQVSSSKPSPCYSSKKQDEKRSRKIPGDLAKQNK</sequence>
<dbReference type="RefSeq" id="WP_184981667.1">
    <property type="nucleotide sequence ID" value="NZ_BAAALO010000035.1"/>
</dbReference>
<comment type="caution">
    <text evidence="2">The sequence shown here is derived from an EMBL/GenBank/DDBJ whole genome shotgun (WGS) entry which is preliminary data.</text>
</comment>
<dbReference type="Proteomes" id="UP000555564">
    <property type="component" value="Unassembled WGS sequence"/>
</dbReference>
<name>A0A7X0IEK4_9ACTN</name>
<dbReference type="EMBL" id="JACHIU010000001">
    <property type="protein sequence ID" value="MBB6473716.1"/>
    <property type="molecule type" value="Genomic_DNA"/>
</dbReference>
<evidence type="ECO:0000313" key="3">
    <source>
        <dbReference type="Proteomes" id="UP000555564"/>
    </source>
</evidence>
<organism evidence="2 3">
    <name type="scientific">Sphaerisporangium rubeum</name>
    <dbReference type="NCBI Taxonomy" id="321317"/>
    <lineage>
        <taxon>Bacteria</taxon>
        <taxon>Bacillati</taxon>
        <taxon>Actinomycetota</taxon>
        <taxon>Actinomycetes</taxon>
        <taxon>Streptosporangiales</taxon>
        <taxon>Streptosporangiaceae</taxon>
        <taxon>Sphaerisporangium</taxon>
    </lineage>
</organism>
<feature type="compositionally biased region" description="Low complexity" evidence="1">
    <location>
        <begin position="65"/>
        <end position="75"/>
    </location>
</feature>
<evidence type="ECO:0000313" key="2">
    <source>
        <dbReference type="EMBL" id="MBB6473716.1"/>
    </source>
</evidence>
<reference evidence="2 3" key="1">
    <citation type="submission" date="2020-08" db="EMBL/GenBank/DDBJ databases">
        <title>Sequencing the genomes of 1000 actinobacteria strains.</title>
        <authorList>
            <person name="Klenk H.-P."/>
        </authorList>
    </citation>
    <scope>NUCLEOTIDE SEQUENCE [LARGE SCALE GENOMIC DNA]</scope>
    <source>
        <strain evidence="2 3">DSM 44936</strain>
    </source>
</reference>